<feature type="modified residue" description="4-aspartylphosphate" evidence="3">
    <location>
        <position position="65"/>
    </location>
</feature>
<name>A0A172TXU9_9BACT</name>
<dbReference type="GO" id="GO:0000160">
    <property type="term" value="P:phosphorelay signal transduction system"/>
    <property type="evidence" value="ECO:0007669"/>
    <property type="project" value="UniProtKB-KW"/>
</dbReference>
<evidence type="ECO:0000259" key="4">
    <source>
        <dbReference type="PROSITE" id="PS50110"/>
    </source>
</evidence>
<dbReference type="SUPFAM" id="SSF52172">
    <property type="entry name" value="CheY-like"/>
    <property type="match status" value="1"/>
</dbReference>
<evidence type="ECO:0000256" key="2">
    <source>
        <dbReference type="ARBA" id="ARBA00023012"/>
    </source>
</evidence>
<accession>A0A172TXU9</accession>
<reference evidence="6" key="1">
    <citation type="submission" date="2015-01" db="EMBL/GenBank/DDBJ databases">
        <title>Flavisolibacter sp./LCS9/ whole genome sequencing.</title>
        <authorList>
            <person name="Kim M.K."/>
            <person name="Srinivasan S."/>
            <person name="Lee J.-J."/>
        </authorList>
    </citation>
    <scope>NUCLEOTIDE SEQUENCE [LARGE SCALE GENOMIC DNA]</scope>
    <source>
        <strain evidence="6">LCS9</strain>
    </source>
</reference>
<protein>
    <recommendedName>
        <fullName evidence="4">Response regulatory domain-containing protein</fullName>
    </recommendedName>
</protein>
<evidence type="ECO:0000313" key="6">
    <source>
        <dbReference type="Proteomes" id="UP000077177"/>
    </source>
</evidence>
<evidence type="ECO:0000256" key="1">
    <source>
        <dbReference type="ARBA" id="ARBA00022553"/>
    </source>
</evidence>
<dbReference type="Proteomes" id="UP000077177">
    <property type="component" value="Chromosome"/>
</dbReference>
<proteinExistence type="predicted"/>
<keyword evidence="1 3" id="KW-0597">Phosphoprotein</keyword>
<dbReference type="OrthoDB" id="677895at2"/>
<dbReference type="PANTHER" id="PTHR44591:SF14">
    <property type="entry name" value="PROTEIN PILG"/>
    <property type="match status" value="1"/>
</dbReference>
<organism evidence="5 6">
    <name type="scientific">Flavisolibacter tropicus</name>
    <dbReference type="NCBI Taxonomy" id="1492898"/>
    <lineage>
        <taxon>Bacteria</taxon>
        <taxon>Pseudomonadati</taxon>
        <taxon>Bacteroidota</taxon>
        <taxon>Chitinophagia</taxon>
        <taxon>Chitinophagales</taxon>
        <taxon>Chitinophagaceae</taxon>
        <taxon>Flavisolibacter</taxon>
    </lineage>
</organism>
<feature type="domain" description="Response regulatory" evidence="4">
    <location>
        <begin position="9"/>
        <end position="132"/>
    </location>
</feature>
<dbReference type="RefSeq" id="WP_066405928.1">
    <property type="nucleotide sequence ID" value="NZ_CP011390.1"/>
</dbReference>
<dbReference type="AlphaFoldDB" id="A0A172TXU9"/>
<dbReference type="PROSITE" id="PS50110">
    <property type="entry name" value="RESPONSE_REGULATORY"/>
    <property type="match status" value="1"/>
</dbReference>
<evidence type="ECO:0000256" key="3">
    <source>
        <dbReference type="PROSITE-ProRule" id="PRU00169"/>
    </source>
</evidence>
<dbReference type="CDD" id="cd00156">
    <property type="entry name" value="REC"/>
    <property type="match status" value="1"/>
</dbReference>
<reference evidence="5 6" key="2">
    <citation type="journal article" date="2016" name="Int. J. Syst. Evol. Microbiol.">
        <title>Flavisolibacter tropicus sp. nov., isolated from tropical soil.</title>
        <authorList>
            <person name="Lee J.J."/>
            <person name="Kang M.S."/>
            <person name="Kim G.S."/>
            <person name="Lee C.S."/>
            <person name="Lim S."/>
            <person name="Lee J."/>
            <person name="Roh S.H."/>
            <person name="Kang H."/>
            <person name="Ha J.M."/>
            <person name="Bae S."/>
            <person name="Jung H.Y."/>
            <person name="Kim M.K."/>
        </authorList>
    </citation>
    <scope>NUCLEOTIDE SEQUENCE [LARGE SCALE GENOMIC DNA]</scope>
    <source>
        <strain evidence="5 6">LCS9</strain>
    </source>
</reference>
<dbReference type="InterPro" id="IPR011006">
    <property type="entry name" value="CheY-like_superfamily"/>
</dbReference>
<gene>
    <name evidence="5" type="ORF">SY85_16165</name>
</gene>
<dbReference type="InterPro" id="IPR050595">
    <property type="entry name" value="Bact_response_regulator"/>
</dbReference>
<dbReference type="InterPro" id="IPR001789">
    <property type="entry name" value="Sig_transdc_resp-reg_receiver"/>
</dbReference>
<dbReference type="STRING" id="1492898.SY85_16165"/>
<keyword evidence="6" id="KW-1185">Reference proteome</keyword>
<sequence length="144" mass="16570">MEKLNKVLHILHADDDAEDRWIFQDGLTEYDATIGLTQFEDGCHLLTYIETLQPDAHTQYTIVCDMQMPNMSCLDVLSRIKQLHVWKEVPFIIFSTSSLIEDIQKCMGSGALAFYSKPNTFAENLRVISEMILRCRQNNYSTTS</sequence>
<dbReference type="KEGG" id="fla:SY85_16165"/>
<dbReference type="EMBL" id="CP011390">
    <property type="protein sequence ID" value="ANE51798.1"/>
    <property type="molecule type" value="Genomic_DNA"/>
</dbReference>
<dbReference type="Gene3D" id="3.40.50.2300">
    <property type="match status" value="1"/>
</dbReference>
<evidence type="ECO:0000313" key="5">
    <source>
        <dbReference type="EMBL" id="ANE51798.1"/>
    </source>
</evidence>
<dbReference type="PANTHER" id="PTHR44591">
    <property type="entry name" value="STRESS RESPONSE REGULATOR PROTEIN 1"/>
    <property type="match status" value="1"/>
</dbReference>
<dbReference type="Pfam" id="PF00072">
    <property type="entry name" value="Response_reg"/>
    <property type="match status" value="1"/>
</dbReference>
<dbReference type="SMART" id="SM00448">
    <property type="entry name" value="REC"/>
    <property type="match status" value="1"/>
</dbReference>
<keyword evidence="2" id="KW-0902">Two-component regulatory system</keyword>